<evidence type="ECO:0000313" key="2">
    <source>
        <dbReference type="EMBL" id="RAK26381.1"/>
    </source>
</evidence>
<evidence type="ECO:0000256" key="1">
    <source>
        <dbReference type="SAM" id="SignalP"/>
    </source>
</evidence>
<keyword evidence="3" id="KW-1185">Reference proteome</keyword>
<feature type="signal peptide" evidence="1">
    <location>
        <begin position="1"/>
        <end position="20"/>
    </location>
</feature>
<dbReference type="EMBL" id="QLMK01000014">
    <property type="protein sequence ID" value="RAK26381.1"/>
    <property type="molecule type" value="Genomic_DNA"/>
</dbReference>
<sequence>MMKKIAILATFALLSTGAVAADDKRLERAMDAIRAADEAAIVMIYGLTDCEKAQSPMSSDLWSIYRDQTISAIQKIYKDKSKAIVRFDDIYQNASKSPNDASNGEACIYMLDKFKYELDVAIARMQESFK</sequence>
<protein>
    <submittedName>
        <fullName evidence="2">Uncharacterized protein</fullName>
    </submittedName>
</protein>
<organism evidence="2 3">
    <name type="scientific">Falsochrobactrum ovis</name>
    <dbReference type="NCBI Taxonomy" id="1293442"/>
    <lineage>
        <taxon>Bacteria</taxon>
        <taxon>Pseudomonadati</taxon>
        <taxon>Pseudomonadota</taxon>
        <taxon>Alphaproteobacteria</taxon>
        <taxon>Hyphomicrobiales</taxon>
        <taxon>Brucellaceae</taxon>
        <taxon>Falsochrobactrum</taxon>
    </lineage>
</organism>
<reference evidence="2 3" key="1">
    <citation type="submission" date="2018-06" db="EMBL/GenBank/DDBJ databases">
        <title>Genomic Encyclopedia of Type Strains, Phase IV (KMG-IV): sequencing the most valuable type-strain genomes for metagenomic binning, comparative biology and taxonomic classification.</title>
        <authorList>
            <person name="Goeker M."/>
        </authorList>
    </citation>
    <scope>NUCLEOTIDE SEQUENCE [LARGE SCALE GENOMIC DNA]</scope>
    <source>
        <strain evidence="2 3">DSM 26720</strain>
    </source>
</reference>
<gene>
    <name evidence="2" type="ORF">C7374_11467</name>
</gene>
<name>A0A364JTA2_9HYPH</name>
<accession>A0A364JTA2</accession>
<evidence type="ECO:0000313" key="3">
    <source>
        <dbReference type="Proteomes" id="UP000249453"/>
    </source>
</evidence>
<dbReference type="Proteomes" id="UP000249453">
    <property type="component" value="Unassembled WGS sequence"/>
</dbReference>
<proteinExistence type="predicted"/>
<dbReference type="AlphaFoldDB" id="A0A364JTA2"/>
<comment type="caution">
    <text evidence="2">The sequence shown here is derived from an EMBL/GenBank/DDBJ whole genome shotgun (WGS) entry which is preliminary data.</text>
</comment>
<keyword evidence="1" id="KW-0732">Signal</keyword>
<feature type="chain" id="PRO_5016901672" evidence="1">
    <location>
        <begin position="21"/>
        <end position="130"/>
    </location>
</feature>